<dbReference type="AlphaFoldDB" id="A0A3G2L781"/>
<dbReference type="KEGG" id="emar:D1013_11990"/>
<dbReference type="OrthoDB" id="1466769at2"/>
<evidence type="ECO:0000313" key="2">
    <source>
        <dbReference type="Proteomes" id="UP000276309"/>
    </source>
</evidence>
<reference evidence="1 2" key="1">
    <citation type="submission" date="2018-08" db="EMBL/GenBank/DDBJ databases">
        <title>The reduced genetic potential of extracellular carbohydrate catabolism in Euzebyella marina RN62, a Flavobacteriia bacterium isolated from the hadal water.</title>
        <authorList>
            <person name="Xue C."/>
        </authorList>
    </citation>
    <scope>NUCLEOTIDE SEQUENCE [LARGE SCALE GENOMIC DNA]</scope>
    <source>
        <strain evidence="1 2">RN62</strain>
    </source>
</reference>
<dbReference type="Pfam" id="PF08907">
    <property type="entry name" value="DUF1853"/>
    <property type="match status" value="1"/>
</dbReference>
<dbReference type="Proteomes" id="UP000276309">
    <property type="component" value="Chromosome"/>
</dbReference>
<keyword evidence="2" id="KW-1185">Reference proteome</keyword>
<evidence type="ECO:0000313" key="1">
    <source>
        <dbReference type="EMBL" id="AYN68043.1"/>
    </source>
</evidence>
<proteinExistence type="predicted"/>
<sequence>MVNSLHEGFYRTKPLWLNEQFGIEQFHFPEVTLQPPFTETIPAKMRLGHQMEFVFKDLIERSGAYEILLYNQPVLSGKQTIGEIDFILGNKETFQQIHVELTYKFYVIDSAISEPIHRLMGPNRRDMFFTKMEKIKNRQFQLLHSEEGKKVLFSKNIDPNCIHHLCCFKAQLFHHYLEEQSHIRPLNKACLSGFWIRFKDFESSAFRGYHYYMPKKWQWVIRPHKTVEWMSHFETLMEVNLRMINENSPMLWLKKNDGTIQKLFVVWW</sequence>
<name>A0A3G2L781_9FLAO</name>
<protein>
    <submittedName>
        <fullName evidence="1">DUF1853 family protein</fullName>
    </submittedName>
</protein>
<gene>
    <name evidence="1" type="ORF">D1013_11990</name>
</gene>
<dbReference type="InterPro" id="IPR015003">
    <property type="entry name" value="DUF1853"/>
</dbReference>
<accession>A0A3G2L781</accession>
<organism evidence="1 2">
    <name type="scientific">Euzebyella marina</name>
    <dbReference type="NCBI Taxonomy" id="1761453"/>
    <lineage>
        <taxon>Bacteria</taxon>
        <taxon>Pseudomonadati</taxon>
        <taxon>Bacteroidota</taxon>
        <taxon>Flavobacteriia</taxon>
        <taxon>Flavobacteriales</taxon>
        <taxon>Flavobacteriaceae</taxon>
        <taxon>Euzebyella</taxon>
    </lineage>
</organism>
<dbReference type="RefSeq" id="WP_121849058.1">
    <property type="nucleotide sequence ID" value="NZ_CP032050.1"/>
</dbReference>
<dbReference type="EMBL" id="CP032050">
    <property type="protein sequence ID" value="AYN68043.1"/>
    <property type="molecule type" value="Genomic_DNA"/>
</dbReference>